<dbReference type="AlphaFoldDB" id="A0A0V1A6M7"/>
<evidence type="ECO:0000313" key="3">
    <source>
        <dbReference type="Proteomes" id="UP000054783"/>
    </source>
</evidence>
<evidence type="ECO:0000313" key="2">
    <source>
        <dbReference type="EMBL" id="KRY20461.1"/>
    </source>
</evidence>
<name>A0A0V1A6M7_9BILA</name>
<keyword evidence="3" id="KW-1185">Reference proteome</keyword>
<accession>A0A0V1A6M7</accession>
<organism evidence="2 3">
    <name type="scientific">Trichinella patagoniensis</name>
    <dbReference type="NCBI Taxonomy" id="990121"/>
    <lineage>
        <taxon>Eukaryota</taxon>
        <taxon>Metazoa</taxon>
        <taxon>Ecdysozoa</taxon>
        <taxon>Nematoda</taxon>
        <taxon>Enoplea</taxon>
        <taxon>Dorylaimia</taxon>
        <taxon>Trichinellida</taxon>
        <taxon>Trichinellidae</taxon>
        <taxon>Trichinella</taxon>
    </lineage>
</organism>
<reference evidence="2 3" key="1">
    <citation type="submission" date="2015-01" db="EMBL/GenBank/DDBJ databases">
        <title>Evolution of Trichinella species and genotypes.</title>
        <authorList>
            <person name="Korhonen P.K."/>
            <person name="Edoardo P."/>
            <person name="Giuseppe L.R."/>
            <person name="Gasser R.B."/>
        </authorList>
    </citation>
    <scope>NUCLEOTIDE SEQUENCE [LARGE SCALE GENOMIC DNA]</scope>
    <source>
        <strain evidence="2">ISS2496</strain>
    </source>
</reference>
<comment type="caution">
    <text evidence="2">The sequence shown here is derived from an EMBL/GenBank/DDBJ whole genome shotgun (WGS) entry which is preliminary data.</text>
</comment>
<dbReference type="Proteomes" id="UP000054783">
    <property type="component" value="Unassembled WGS sequence"/>
</dbReference>
<gene>
    <name evidence="1" type="ORF">T12_15840</name>
    <name evidence="2" type="ORF">T12_9529</name>
</gene>
<sequence>MAVMADEKRKATRNKPIVHLKLYTASSKSRGSQQNDALNQVMHLSKCALRHYFTKTLISTQARIHNFQSTGSYIENTECFPELMNDSVLPQNFPSLQMKTT</sequence>
<protein>
    <submittedName>
        <fullName evidence="2">Uncharacterized protein</fullName>
    </submittedName>
</protein>
<proteinExistence type="predicted"/>
<dbReference type="EMBL" id="JYDQ01000313">
    <property type="protein sequence ID" value="KRY08736.1"/>
    <property type="molecule type" value="Genomic_DNA"/>
</dbReference>
<dbReference type="EMBL" id="JYDQ01000025">
    <property type="protein sequence ID" value="KRY20461.1"/>
    <property type="molecule type" value="Genomic_DNA"/>
</dbReference>
<evidence type="ECO:0000313" key="1">
    <source>
        <dbReference type="EMBL" id="KRY08736.1"/>
    </source>
</evidence>